<feature type="transmembrane region" description="Helical" evidence="1">
    <location>
        <begin position="185"/>
        <end position="208"/>
    </location>
</feature>
<feature type="transmembrane region" description="Helical" evidence="1">
    <location>
        <begin position="115"/>
        <end position="133"/>
    </location>
</feature>
<keyword evidence="1" id="KW-0812">Transmembrane</keyword>
<keyword evidence="1" id="KW-1133">Transmembrane helix</keyword>
<feature type="transmembrane region" description="Helical" evidence="1">
    <location>
        <begin position="214"/>
        <end position="240"/>
    </location>
</feature>
<protein>
    <submittedName>
        <fullName evidence="2">Uncharacterized protein</fullName>
    </submittedName>
</protein>
<dbReference type="AlphaFoldDB" id="A0A7V3E680"/>
<dbReference type="EMBL" id="DSUJ01000008">
    <property type="protein sequence ID" value="HFI90496.1"/>
    <property type="molecule type" value="Genomic_DNA"/>
</dbReference>
<organism evidence="2">
    <name type="scientific">Ignavibacterium album</name>
    <dbReference type="NCBI Taxonomy" id="591197"/>
    <lineage>
        <taxon>Bacteria</taxon>
        <taxon>Pseudomonadati</taxon>
        <taxon>Ignavibacteriota</taxon>
        <taxon>Ignavibacteria</taxon>
        <taxon>Ignavibacteriales</taxon>
        <taxon>Ignavibacteriaceae</taxon>
        <taxon>Ignavibacterium</taxon>
    </lineage>
</organism>
<feature type="transmembrane region" description="Helical" evidence="1">
    <location>
        <begin position="86"/>
        <end position="103"/>
    </location>
</feature>
<proteinExistence type="predicted"/>
<name>A0A7V3E680_9BACT</name>
<reference evidence="2" key="1">
    <citation type="journal article" date="2020" name="mSystems">
        <title>Genome- and Community-Level Interaction Insights into Carbon Utilization and Element Cycling Functions of Hydrothermarchaeota in Hydrothermal Sediment.</title>
        <authorList>
            <person name="Zhou Z."/>
            <person name="Liu Y."/>
            <person name="Xu W."/>
            <person name="Pan J."/>
            <person name="Luo Z.H."/>
            <person name="Li M."/>
        </authorList>
    </citation>
    <scope>NUCLEOTIDE SEQUENCE [LARGE SCALE GENOMIC DNA]</scope>
    <source>
        <strain evidence="2">SpSt-479</strain>
    </source>
</reference>
<evidence type="ECO:0000256" key="1">
    <source>
        <dbReference type="SAM" id="Phobius"/>
    </source>
</evidence>
<feature type="transmembrane region" description="Helical" evidence="1">
    <location>
        <begin position="153"/>
        <end position="173"/>
    </location>
</feature>
<feature type="transmembrane region" description="Helical" evidence="1">
    <location>
        <begin position="35"/>
        <end position="57"/>
    </location>
</feature>
<accession>A0A7V3E680</accession>
<evidence type="ECO:0000313" key="2">
    <source>
        <dbReference type="EMBL" id="HFI90496.1"/>
    </source>
</evidence>
<sequence>MIFATTKIKYTFRKNRIKINLQEAGGTNLKLSRFIYFNLIVMVILIPLGFIASLLSLEQGYQLENNRVLFRFAELFNLNLEANVPAWYSAFLMIVISGLSLFISKVNTLPEKKYFLGISVIFLMMSVDEISSIHEIMNNPVRNALSLSGAFYWAWIVPGLIFLFMMIFVFRQFFMMIDRRFRRLFILSGFIYIMGAVGFEMLGGWLYSNKLGDSYFYIFEVVVEESLEMFGLLLFIYTLIEYIKSFGEDIHITIR</sequence>
<gene>
    <name evidence="2" type="ORF">ENS31_03070</name>
</gene>
<keyword evidence="1" id="KW-0472">Membrane</keyword>
<comment type="caution">
    <text evidence="2">The sequence shown here is derived from an EMBL/GenBank/DDBJ whole genome shotgun (WGS) entry which is preliminary data.</text>
</comment>